<evidence type="ECO:0000256" key="1">
    <source>
        <dbReference type="SAM" id="MobiDB-lite"/>
    </source>
</evidence>
<name>A0A9P7U8R0_9PEZI</name>
<protein>
    <submittedName>
        <fullName evidence="2">Uncharacterized protein</fullName>
    </submittedName>
</protein>
<organism evidence="2 3">
    <name type="scientific">Colletotrichum scovillei</name>
    <dbReference type="NCBI Taxonomy" id="1209932"/>
    <lineage>
        <taxon>Eukaryota</taxon>
        <taxon>Fungi</taxon>
        <taxon>Dikarya</taxon>
        <taxon>Ascomycota</taxon>
        <taxon>Pezizomycotina</taxon>
        <taxon>Sordariomycetes</taxon>
        <taxon>Hypocreomycetidae</taxon>
        <taxon>Glomerellales</taxon>
        <taxon>Glomerellaceae</taxon>
        <taxon>Colletotrichum</taxon>
        <taxon>Colletotrichum acutatum species complex</taxon>
    </lineage>
</organism>
<dbReference type="EMBL" id="JAESDN010000014">
    <property type="protein sequence ID" value="KAG7041709.1"/>
    <property type="molecule type" value="Genomic_DNA"/>
</dbReference>
<gene>
    <name evidence="2" type="ORF">JMJ77_012227</name>
</gene>
<comment type="caution">
    <text evidence="2">The sequence shown here is derived from an EMBL/GenBank/DDBJ whole genome shotgun (WGS) entry which is preliminary data.</text>
</comment>
<evidence type="ECO:0000313" key="3">
    <source>
        <dbReference type="Proteomes" id="UP000699042"/>
    </source>
</evidence>
<keyword evidence="3" id="KW-1185">Reference proteome</keyword>
<accession>A0A9P7U8R0</accession>
<reference evidence="2" key="1">
    <citation type="submission" date="2021-05" db="EMBL/GenBank/DDBJ databases">
        <title>Comparative genomics of three Colletotrichum scovillei strains and genetic complementation revealed genes involved fungal growth and virulence on chili pepper.</title>
        <authorList>
            <person name="Hsieh D.-K."/>
            <person name="Chuang S.-C."/>
            <person name="Chen C.-Y."/>
            <person name="Chao Y.-T."/>
            <person name="Lu M.-Y.J."/>
            <person name="Lee M.-H."/>
            <person name="Shih M.-C."/>
        </authorList>
    </citation>
    <scope>NUCLEOTIDE SEQUENCE</scope>
    <source>
        <strain evidence="2">Coll-153</strain>
    </source>
</reference>
<sequence>MAAASASTWPVMRTVLSREDFKLCFMTCNISPFRPRATTFPPTAKANSTALPPNDPPDGPMMIVSQTLRFADSKIAPAAGENVLRETRLIRSTPNSLMSFSSIRRPLDVALHDEHIRIIASHNHRLDMHQISLLEGCRAATNLVHIPESSWARDKGRIEKGSGNRAVECGSCVAR</sequence>
<evidence type="ECO:0000313" key="2">
    <source>
        <dbReference type="EMBL" id="KAG7041709.1"/>
    </source>
</evidence>
<proteinExistence type="predicted"/>
<dbReference type="Proteomes" id="UP000699042">
    <property type="component" value="Unassembled WGS sequence"/>
</dbReference>
<feature type="region of interest" description="Disordered" evidence="1">
    <location>
        <begin position="39"/>
        <end position="58"/>
    </location>
</feature>
<dbReference type="AlphaFoldDB" id="A0A9P7U8R0"/>